<dbReference type="EMBL" id="QTJV01000012">
    <property type="protein sequence ID" value="RFM31819.1"/>
    <property type="molecule type" value="Genomic_DNA"/>
</dbReference>
<evidence type="ECO:0000256" key="1">
    <source>
        <dbReference type="SAM" id="Phobius"/>
    </source>
</evidence>
<feature type="transmembrane region" description="Helical" evidence="1">
    <location>
        <begin position="37"/>
        <end position="55"/>
    </location>
</feature>
<proteinExistence type="predicted"/>
<keyword evidence="1" id="KW-0472">Membrane</keyword>
<sequence>MNDLLTSWNSVNTTSSIHAGLLQERHHPVLKQIRKQMLIELAGFVLFLAAYYDFFDGAQKPIYANVVLIIAMLAVIAGNVTGYILAKQQLPGDNIREALKIHLKKLRLYACVAILARALMMTGVVVFFKANTMVIALFTLMLLALVWLWVRRIKSIQHVCNDFLNPVDLGSNP</sequence>
<keyword evidence="1" id="KW-1133">Transmembrane helix</keyword>
<dbReference type="OrthoDB" id="954677at2"/>
<feature type="transmembrane region" description="Helical" evidence="1">
    <location>
        <begin position="133"/>
        <end position="150"/>
    </location>
</feature>
<keyword evidence="1" id="KW-0812">Transmembrane</keyword>
<reference evidence="2 3" key="1">
    <citation type="submission" date="2018-08" db="EMBL/GenBank/DDBJ databases">
        <title>Chitinophaga sp. K20C18050901, a novel bacterium isolated from forest soil.</title>
        <authorList>
            <person name="Wang C."/>
        </authorList>
    </citation>
    <scope>NUCLEOTIDE SEQUENCE [LARGE SCALE GENOMIC DNA]</scope>
    <source>
        <strain evidence="2 3">K20C18050901</strain>
    </source>
</reference>
<evidence type="ECO:0000313" key="2">
    <source>
        <dbReference type="EMBL" id="RFM31819.1"/>
    </source>
</evidence>
<dbReference type="Proteomes" id="UP000261174">
    <property type="component" value="Unassembled WGS sequence"/>
</dbReference>
<dbReference type="RefSeq" id="WP_116856527.1">
    <property type="nucleotide sequence ID" value="NZ_QTJV01000012.1"/>
</dbReference>
<name>A0A3E1NV73_9BACT</name>
<keyword evidence="3" id="KW-1185">Reference proteome</keyword>
<evidence type="ECO:0000313" key="3">
    <source>
        <dbReference type="Proteomes" id="UP000261174"/>
    </source>
</evidence>
<accession>A0A3E1NV73</accession>
<dbReference type="AlphaFoldDB" id="A0A3E1NV73"/>
<feature type="transmembrane region" description="Helical" evidence="1">
    <location>
        <begin position="61"/>
        <end position="85"/>
    </location>
</feature>
<protein>
    <submittedName>
        <fullName evidence="2">Uncharacterized protein</fullName>
    </submittedName>
</protein>
<gene>
    <name evidence="2" type="ORF">DXN04_27040</name>
</gene>
<organism evidence="2 3">
    <name type="scientific">Chitinophaga silvisoli</name>
    <dbReference type="NCBI Taxonomy" id="2291814"/>
    <lineage>
        <taxon>Bacteria</taxon>
        <taxon>Pseudomonadati</taxon>
        <taxon>Bacteroidota</taxon>
        <taxon>Chitinophagia</taxon>
        <taxon>Chitinophagales</taxon>
        <taxon>Chitinophagaceae</taxon>
        <taxon>Chitinophaga</taxon>
    </lineage>
</organism>
<comment type="caution">
    <text evidence="2">The sequence shown here is derived from an EMBL/GenBank/DDBJ whole genome shotgun (WGS) entry which is preliminary data.</text>
</comment>
<feature type="transmembrane region" description="Helical" evidence="1">
    <location>
        <begin position="106"/>
        <end position="127"/>
    </location>
</feature>